<feature type="transmembrane region" description="Helical" evidence="1">
    <location>
        <begin position="97"/>
        <end position="119"/>
    </location>
</feature>
<keyword evidence="1" id="KW-1133">Transmembrane helix</keyword>
<dbReference type="Proteomes" id="UP000316714">
    <property type="component" value="Unassembled WGS sequence"/>
</dbReference>
<feature type="transmembrane region" description="Helical" evidence="1">
    <location>
        <begin position="66"/>
        <end position="91"/>
    </location>
</feature>
<evidence type="ECO:0000313" key="2">
    <source>
        <dbReference type="EMBL" id="TWT38035.1"/>
    </source>
</evidence>
<evidence type="ECO:0008006" key="4">
    <source>
        <dbReference type="Google" id="ProtNLM"/>
    </source>
</evidence>
<name>A0A5C5VJP7_9BACT</name>
<evidence type="ECO:0000256" key="1">
    <source>
        <dbReference type="SAM" id="Phobius"/>
    </source>
</evidence>
<reference evidence="2 3" key="1">
    <citation type="submission" date="2019-02" db="EMBL/GenBank/DDBJ databases">
        <title>Deep-cultivation of Planctomycetes and their phenomic and genomic characterization uncovers novel biology.</title>
        <authorList>
            <person name="Wiegand S."/>
            <person name="Jogler M."/>
            <person name="Boedeker C."/>
            <person name="Pinto D."/>
            <person name="Vollmers J."/>
            <person name="Rivas-Marin E."/>
            <person name="Kohn T."/>
            <person name="Peeters S.H."/>
            <person name="Heuer A."/>
            <person name="Rast P."/>
            <person name="Oberbeckmann S."/>
            <person name="Bunk B."/>
            <person name="Jeske O."/>
            <person name="Meyerdierks A."/>
            <person name="Storesund J.E."/>
            <person name="Kallscheuer N."/>
            <person name="Luecker S."/>
            <person name="Lage O.M."/>
            <person name="Pohl T."/>
            <person name="Merkel B.J."/>
            <person name="Hornburger P."/>
            <person name="Mueller R.-W."/>
            <person name="Bruemmer F."/>
            <person name="Labrenz M."/>
            <person name="Spormann A.M."/>
            <person name="Op Den Camp H."/>
            <person name="Overmann J."/>
            <person name="Amann R."/>
            <person name="Jetten M.S.M."/>
            <person name="Mascher T."/>
            <person name="Medema M.H."/>
            <person name="Devos D.P."/>
            <person name="Kaster A.-K."/>
            <person name="Ovreas L."/>
            <person name="Rohde M."/>
            <person name="Galperin M.Y."/>
            <person name="Jogler C."/>
        </authorList>
    </citation>
    <scope>NUCLEOTIDE SEQUENCE [LARGE SCALE GENOMIC DNA]</scope>
    <source>
        <strain evidence="2 3">KOR34</strain>
    </source>
</reference>
<proteinExistence type="predicted"/>
<dbReference type="RefSeq" id="WP_146565327.1">
    <property type="nucleotide sequence ID" value="NZ_SIHJ01000001.1"/>
</dbReference>
<sequence>MQPELEEATRRDGMIAVFEEPHNAEEAYRRVHDDPAGIDVRLISNEDEVRPILLTPREPQVTRAHAIAIGVAIGATVGLAAGLLVGMAGVLSQLPSFAAPAIGAILGVLVGSTTAGLGFPPYRDDSEAELSHYIENGNTLLLALGNRSQLKRVKRLIRRARPATLIEPSA</sequence>
<dbReference type="AlphaFoldDB" id="A0A5C5VJP7"/>
<comment type="caution">
    <text evidence="2">The sequence shown here is derived from an EMBL/GenBank/DDBJ whole genome shotgun (WGS) entry which is preliminary data.</text>
</comment>
<gene>
    <name evidence="2" type="ORF">KOR34_30030</name>
</gene>
<evidence type="ECO:0000313" key="3">
    <source>
        <dbReference type="Proteomes" id="UP000316714"/>
    </source>
</evidence>
<protein>
    <recommendedName>
        <fullName evidence="4">DUF1269 domain-containing protein</fullName>
    </recommendedName>
</protein>
<keyword evidence="3" id="KW-1185">Reference proteome</keyword>
<accession>A0A5C5VJP7</accession>
<dbReference type="OrthoDB" id="9853662at2"/>
<organism evidence="2 3">
    <name type="scientific">Posidoniimonas corsicana</name>
    <dbReference type="NCBI Taxonomy" id="1938618"/>
    <lineage>
        <taxon>Bacteria</taxon>
        <taxon>Pseudomonadati</taxon>
        <taxon>Planctomycetota</taxon>
        <taxon>Planctomycetia</taxon>
        <taxon>Pirellulales</taxon>
        <taxon>Lacipirellulaceae</taxon>
        <taxon>Posidoniimonas</taxon>
    </lineage>
</organism>
<dbReference type="EMBL" id="SIHJ01000001">
    <property type="protein sequence ID" value="TWT38035.1"/>
    <property type="molecule type" value="Genomic_DNA"/>
</dbReference>
<keyword evidence="1" id="KW-0812">Transmembrane</keyword>
<keyword evidence="1" id="KW-0472">Membrane</keyword>